<evidence type="ECO:0000313" key="3">
    <source>
        <dbReference type="EMBL" id="EQD78563.1"/>
    </source>
</evidence>
<protein>
    <submittedName>
        <fullName evidence="3">Nitrilase/cyanide hydratase and apolipoprotein N-acyltransferase</fullName>
    </submittedName>
</protein>
<keyword evidence="3" id="KW-0808">Transferase</keyword>
<reference evidence="3" key="2">
    <citation type="journal article" date="2014" name="ISME J.">
        <title>Microbial stratification in low pH oxic and suboxic macroscopic growths along an acid mine drainage.</title>
        <authorList>
            <person name="Mendez-Garcia C."/>
            <person name="Mesa V."/>
            <person name="Sprenger R.R."/>
            <person name="Richter M."/>
            <person name="Diez M.S."/>
            <person name="Solano J."/>
            <person name="Bargiela R."/>
            <person name="Golyshina O.V."/>
            <person name="Manteca A."/>
            <person name="Ramos J.L."/>
            <person name="Gallego J.R."/>
            <person name="Llorente I."/>
            <person name="Martins Dos Santos V.A."/>
            <person name="Jensen O.N."/>
            <person name="Pelaez A.I."/>
            <person name="Sanchez J."/>
            <person name="Ferrer M."/>
        </authorList>
    </citation>
    <scope>NUCLEOTIDE SEQUENCE</scope>
</reference>
<dbReference type="GO" id="GO:0016811">
    <property type="term" value="F:hydrolase activity, acting on carbon-nitrogen (but not peptide) bonds, in linear amides"/>
    <property type="evidence" value="ECO:0007669"/>
    <property type="project" value="UniProtKB-ARBA"/>
</dbReference>
<accession>T1CBB0</accession>
<dbReference type="PANTHER" id="PTHR43674">
    <property type="entry name" value="NITRILASE C965.09-RELATED"/>
    <property type="match status" value="1"/>
</dbReference>
<keyword evidence="3" id="KW-0449">Lipoprotein</keyword>
<evidence type="ECO:0000256" key="1">
    <source>
        <dbReference type="ARBA" id="ARBA00022801"/>
    </source>
</evidence>
<dbReference type="Gene3D" id="3.60.110.10">
    <property type="entry name" value="Carbon-nitrogen hydrolase"/>
    <property type="match status" value="1"/>
</dbReference>
<dbReference type="PANTHER" id="PTHR43674:SF2">
    <property type="entry name" value="BETA-UREIDOPROPIONASE"/>
    <property type="match status" value="1"/>
</dbReference>
<dbReference type="InterPro" id="IPR003010">
    <property type="entry name" value="C-N_Hydrolase"/>
</dbReference>
<dbReference type="SUPFAM" id="SSF56317">
    <property type="entry name" value="Carbon-nitrogen hydrolase"/>
    <property type="match status" value="1"/>
</dbReference>
<keyword evidence="1" id="KW-0378">Hydrolase</keyword>
<feature type="non-terminal residue" evidence="3">
    <location>
        <position position="1"/>
    </location>
</feature>
<dbReference type="InterPro" id="IPR050345">
    <property type="entry name" value="Aliph_Amidase/BUP"/>
</dbReference>
<organism evidence="3">
    <name type="scientific">mine drainage metagenome</name>
    <dbReference type="NCBI Taxonomy" id="410659"/>
    <lineage>
        <taxon>unclassified sequences</taxon>
        <taxon>metagenomes</taxon>
        <taxon>ecological metagenomes</taxon>
    </lineage>
</organism>
<dbReference type="AlphaFoldDB" id="T1CBB0"/>
<proteinExistence type="predicted"/>
<dbReference type="Pfam" id="PF00795">
    <property type="entry name" value="CN_hydrolase"/>
    <property type="match status" value="1"/>
</dbReference>
<dbReference type="EMBL" id="AUZX01001638">
    <property type="protein sequence ID" value="EQD78563.1"/>
    <property type="molecule type" value="Genomic_DNA"/>
</dbReference>
<dbReference type="InterPro" id="IPR036526">
    <property type="entry name" value="C-N_Hydrolase_sf"/>
</dbReference>
<reference evidence="3" key="1">
    <citation type="submission" date="2013-08" db="EMBL/GenBank/DDBJ databases">
        <authorList>
            <person name="Mendez C."/>
            <person name="Richter M."/>
            <person name="Ferrer M."/>
            <person name="Sanchez J."/>
        </authorList>
    </citation>
    <scope>NUCLEOTIDE SEQUENCE</scope>
</reference>
<gene>
    <name evidence="3" type="ORF">B1A_02193</name>
</gene>
<name>T1CBB0_9ZZZZ</name>
<dbReference type="PROSITE" id="PS50263">
    <property type="entry name" value="CN_HYDROLASE"/>
    <property type="match status" value="1"/>
</dbReference>
<dbReference type="GO" id="GO:0016746">
    <property type="term" value="F:acyltransferase activity"/>
    <property type="evidence" value="ECO:0007669"/>
    <property type="project" value="UniProtKB-KW"/>
</dbReference>
<feature type="domain" description="CN hydrolase" evidence="2">
    <location>
        <begin position="1"/>
        <end position="173"/>
    </location>
</feature>
<comment type="caution">
    <text evidence="3">The sequence shown here is derived from an EMBL/GenBank/DDBJ whole genome shotgun (WGS) entry which is preliminary data.</text>
</comment>
<sequence length="206" mass="22155">AQVLGAAIIPGSVYLVVGDDRLQEYAAVFDRSGNLIGEQAQTHALAPAFAVSDELTPIAVDDGVKIGLLVGRDAWYPEASRILALSGADILVAPLAPLAPYPSTQAMCGLWQEVQQNQTFGVEAGLAGALGGREYAGRAAVLGPCEITPDESGFLPQPGYFVGNGALAATLRADELRRIRREYPIFRHLNPGLYRKHFPMLYRRPR</sequence>
<keyword evidence="3" id="KW-0012">Acyltransferase</keyword>
<evidence type="ECO:0000259" key="2">
    <source>
        <dbReference type="PROSITE" id="PS50263"/>
    </source>
</evidence>